<feature type="non-terminal residue" evidence="1">
    <location>
        <position position="1"/>
    </location>
</feature>
<keyword evidence="2" id="KW-1185">Reference proteome</keyword>
<sequence>TLAERDRLALRCASLEAQLERLLGAPYPGATGAAAGGPGIDPALLAAARQEIAMLRNSTSWRITAPLRRIMDRLRGLGRKG</sequence>
<dbReference type="Proteomes" id="UP000005324">
    <property type="component" value="Unassembled WGS sequence"/>
</dbReference>
<organism evidence="1 2">
    <name type="scientific">Pseudoroseomonas cervicalis ATCC 49957</name>
    <dbReference type="NCBI Taxonomy" id="525371"/>
    <lineage>
        <taxon>Bacteria</taxon>
        <taxon>Pseudomonadati</taxon>
        <taxon>Pseudomonadota</taxon>
        <taxon>Alphaproteobacteria</taxon>
        <taxon>Acetobacterales</taxon>
        <taxon>Roseomonadaceae</taxon>
        <taxon>Roseomonas</taxon>
    </lineage>
</organism>
<reference evidence="1 2" key="1">
    <citation type="submission" date="2010-04" db="EMBL/GenBank/DDBJ databases">
        <authorList>
            <person name="Qin X."/>
            <person name="Bachman B."/>
            <person name="Battles P."/>
            <person name="Bell A."/>
            <person name="Bess C."/>
            <person name="Bickham C."/>
            <person name="Chaboub L."/>
            <person name="Chen D."/>
            <person name="Coyle M."/>
            <person name="Deiros D.R."/>
            <person name="Dinh H."/>
            <person name="Forbes L."/>
            <person name="Fowler G."/>
            <person name="Francisco L."/>
            <person name="Fu Q."/>
            <person name="Gubbala S."/>
            <person name="Hale W."/>
            <person name="Han Y."/>
            <person name="Hemphill L."/>
            <person name="Highlander S.K."/>
            <person name="Hirani K."/>
            <person name="Hogues M."/>
            <person name="Jackson L."/>
            <person name="Jakkamsetti A."/>
            <person name="Javaid M."/>
            <person name="Jiang H."/>
            <person name="Korchina V."/>
            <person name="Kovar C."/>
            <person name="Lara F."/>
            <person name="Lee S."/>
            <person name="Mata R."/>
            <person name="Mathew T."/>
            <person name="Moen C."/>
            <person name="Morales K."/>
            <person name="Munidasa M."/>
            <person name="Nazareth L."/>
            <person name="Ngo R."/>
            <person name="Nguyen L."/>
            <person name="Okwuonu G."/>
            <person name="Ongeri F."/>
            <person name="Patil S."/>
            <person name="Petrosino J."/>
            <person name="Pham C."/>
            <person name="Pham P."/>
            <person name="Pu L.-L."/>
            <person name="Puazo M."/>
            <person name="Raj R."/>
            <person name="Reid J."/>
            <person name="Rouhana J."/>
            <person name="Saada N."/>
            <person name="Shang Y."/>
            <person name="Simmons D."/>
            <person name="Thornton R."/>
            <person name="Warren J."/>
            <person name="Weissenberger G."/>
            <person name="Zhang J."/>
            <person name="Zhang L."/>
            <person name="Zhou C."/>
            <person name="Zhu D."/>
            <person name="Muzny D."/>
            <person name="Worley K."/>
            <person name="Gibbs R."/>
        </authorList>
    </citation>
    <scope>NUCLEOTIDE SEQUENCE [LARGE SCALE GENOMIC DNA]</scope>
    <source>
        <strain evidence="1 2">ATCC 49957</strain>
    </source>
</reference>
<dbReference type="EMBL" id="ADVL01000116">
    <property type="protein sequence ID" value="EFH13115.1"/>
    <property type="molecule type" value="Genomic_DNA"/>
</dbReference>
<dbReference type="RefSeq" id="WP_007003725.1">
    <property type="nucleotide sequence ID" value="NZ_GG770778.1"/>
</dbReference>
<comment type="caution">
    <text evidence="1">The sequence shown here is derived from an EMBL/GenBank/DDBJ whole genome shotgun (WGS) entry which is preliminary data.</text>
</comment>
<protein>
    <submittedName>
        <fullName evidence="1">Uncharacterized protein</fullName>
    </submittedName>
</protein>
<evidence type="ECO:0000313" key="2">
    <source>
        <dbReference type="Proteomes" id="UP000005324"/>
    </source>
</evidence>
<evidence type="ECO:0000313" key="1">
    <source>
        <dbReference type="EMBL" id="EFH13115.1"/>
    </source>
</evidence>
<proteinExistence type="predicted"/>
<dbReference type="AlphaFoldDB" id="D5RHV6"/>
<gene>
    <name evidence="1" type="ORF">HMPREF0731_0666</name>
</gene>
<name>D5RHV6_9PROT</name>
<dbReference type="HOGENOM" id="CLU_2563996_0_0_5"/>
<accession>D5RHV6</accession>